<evidence type="ECO:0000313" key="1">
    <source>
        <dbReference type="EMBL" id="KXV49370.1"/>
    </source>
</evidence>
<evidence type="ECO:0000313" key="2">
    <source>
        <dbReference type="Proteomes" id="UP000075636"/>
    </source>
</evidence>
<dbReference type="EMBL" id="LHZR01000096">
    <property type="protein sequence ID" value="KXV49370.1"/>
    <property type="molecule type" value="Genomic_DNA"/>
</dbReference>
<gene>
    <name evidence="1" type="ORF">AD945_04835</name>
</gene>
<name>A0A149TL83_9PROT</name>
<dbReference type="AlphaFoldDB" id="A0A149TL83"/>
<proteinExistence type="predicted"/>
<dbReference type="PATRIC" id="fig|318683.6.peg.1540"/>
<organism evidence="1 2">
    <name type="scientific">Gluconobacter albidus</name>
    <dbReference type="NCBI Taxonomy" id="318683"/>
    <lineage>
        <taxon>Bacteria</taxon>
        <taxon>Pseudomonadati</taxon>
        <taxon>Pseudomonadota</taxon>
        <taxon>Alphaproteobacteria</taxon>
        <taxon>Acetobacterales</taxon>
        <taxon>Acetobacteraceae</taxon>
        <taxon>Gluconobacter</taxon>
    </lineage>
</organism>
<comment type="caution">
    <text evidence="1">The sequence shown here is derived from an EMBL/GenBank/DDBJ whole genome shotgun (WGS) entry which is preliminary data.</text>
</comment>
<protein>
    <submittedName>
        <fullName evidence="1">Uncharacterized protein</fullName>
    </submittedName>
</protein>
<accession>A0A149TL83</accession>
<reference evidence="1 2" key="1">
    <citation type="submission" date="2015-06" db="EMBL/GenBank/DDBJ databases">
        <title>Improved classification and identification of acetic acid bacteria using matrix-assisted laser desorption/ionization time-of-flight mass spectrometry; Gluconobacter nephelii and Gluconobacter uchimurae are later heterotypic synonyms of Gluconobacter japonicus and Gluconobacter oxydans, respectively.</title>
        <authorList>
            <person name="Li L."/>
            <person name="Cleenwerck I."/>
            <person name="De Vuyst L."/>
            <person name="Vandamme P."/>
        </authorList>
    </citation>
    <scope>NUCLEOTIDE SEQUENCE [LARGE SCALE GENOMIC DNA]</scope>
    <source>
        <strain evidence="1 2">LMG 1768</strain>
    </source>
</reference>
<dbReference type="Proteomes" id="UP000075636">
    <property type="component" value="Unassembled WGS sequence"/>
</dbReference>
<sequence>MLSVQDGLPKPAKSLTLYAKQGMFAAYLNDTFLWNNDVFLDFEKGNACIYSHQQSKGVRE</sequence>